<keyword evidence="4" id="KW-1185">Reference proteome</keyword>
<evidence type="ECO:0000313" key="3">
    <source>
        <dbReference type="EMBL" id="GAA3890927.1"/>
    </source>
</evidence>
<dbReference type="Proteomes" id="UP001500827">
    <property type="component" value="Unassembled WGS sequence"/>
</dbReference>
<evidence type="ECO:0000259" key="2">
    <source>
        <dbReference type="Pfam" id="PF25231"/>
    </source>
</evidence>
<keyword evidence="1" id="KW-0472">Membrane</keyword>
<feature type="transmembrane region" description="Helical" evidence="1">
    <location>
        <begin position="96"/>
        <end position="126"/>
    </location>
</feature>
<keyword evidence="1" id="KW-1133">Transmembrane helix</keyword>
<feature type="domain" description="DUF7847" evidence="2">
    <location>
        <begin position="6"/>
        <end position="261"/>
    </location>
</feature>
<keyword evidence="1" id="KW-0812">Transmembrane</keyword>
<name>A0ABP7L1G0_9SPHN</name>
<comment type="caution">
    <text evidence="3">The sequence shown here is derived from an EMBL/GenBank/DDBJ whole genome shotgun (WGS) entry which is preliminary data.</text>
</comment>
<feature type="transmembrane region" description="Helical" evidence="1">
    <location>
        <begin position="54"/>
        <end position="75"/>
    </location>
</feature>
<organism evidence="3 4">
    <name type="scientific">Sphingomonas limnosediminicola</name>
    <dbReference type="NCBI Taxonomy" id="940133"/>
    <lineage>
        <taxon>Bacteria</taxon>
        <taxon>Pseudomonadati</taxon>
        <taxon>Pseudomonadota</taxon>
        <taxon>Alphaproteobacteria</taxon>
        <taxon>Sphingomonadales</taxon>
        <taxon>Sphingomonadaceae</taxon>
        <taxon>Sphingomonas</taxon>
    </lineage>
</organism>
<dbReference type="RefSeq" id="WP_344698355.1">
    <property type="nucleotide sequence ID" value="NZ_BAABBM010000001.1"/>
</dbReference>
<reference evidence="4" key="1">
    <citation type="journal article" date="2019" name="Int. J. Syst. Evol. Microbiol.">
        <title>The Global Catalogue of Microorganisms (GCM) 10K type strain sequencing project: providing services to taxonomists for standard genome sequencing and annotation.</title>
        <authorList>
            <consortium name="The Broad Institute Genomics Platform"/>
            <consortium name="The Broad Institute Genome Sequencing Center for Infectious Disease"/>
            <person name="Wu L."/>
            <person name="Ma J."/>
        </authorList>
    </citation>
    <scope>NUCLEOTIDE SEQUENCE [LARGE SCALE GENOMIC DNA]</scope>
    <source>
        <strain evidence="4">JCM 17543</strain>
    </source>
</reference>
<feature type="transmembrane region" description="Helical" evidence="1">
    <location>
        <begin position="189"/>
        <end position="220"/>
    </location>
</feature>
<feature type="transmembrane region" description="Helical" evidence="1">
    <location>
        <begin position="232"/>
        <end position="255"/>
    </location>
</feature>
<sequence length="276" mass="28690">MTALSISKAWDDSKEILARDGRLFVSVALCLVALPTVITGLISPRGMADPEGPMWVSVVGLIASLVALAGQLALIRLALAPSVTVAEAIGHGARRTLIYLVAAILVVIALFLIAIPFVFVLAAIGVPVTKTSATTIESSPGLGVAAILYFAVFCYIGVRMVMSAPVATAEPVGPIATLRRSWDLTAGHWWKLFGFLALFFIGAMFLLYAVGLAIGAVVSLSLGPVQPLSTSALVMALVHSLLNAALTTVLAVMLARIYVQLAGRAEVEASVPSTGI</sequence>
<accession>A0ABP7L1G0</accession>
<protein>
    <recommendedName>
        <fullName evidence="2">DUF7847 domain-containing protein</fullName>
    </recommendedName>
</protein>
<evidence type="ECO:0000313" key="4">
    <source>
        <dbReference type="Proteomes" id="UP001500827"/>
    </source>
</evidence>
<dbReference type="InterPro" id="IPR057169">
    <property type="entry name" value="DUF7847"/>
</dbReference>
<evidence type="ECO:0000256" key="1">
    <source>
        <dbReference type="SAM" id="Phobius"/>
    </source>
</evidence>
<feature type="transmembrane region" description="Helical" evidence="1">
    <location>
        <begin position="138"/>
        <end position="158"/>
    </location>
</feature>
<dbReference type="Pfam" id="PF25231">
    <property type="entry name" value="DUF7847"/>
    <property type="match status" value="1"/>
</dbReference>
<dbReference type="EMBL" id="BAABBM010000001">
    <property type="protein sequence ID" value="GAA3890927.1"/>
    <property type="molecule type" value="Genomic_DNA"/>
</dbReference>
<proteinExistence type="predicted"/>
<feature type="transmembrane region" description="Helical" evidence="1">
    <location>
        <begin position="21"/>
        <end position="42"/>
    </location>
</feature>
<gene>
    <name evidence="3" type="ORF">GCM10022276_07530</name>
</gene>